<gene>
    <name evidence="1" type="ORF">SAMN06265348_10521</name>
</gene>
<dbReference type="InterPro" id="IPR023393">
    <property type="entry name" value="START-like_dom_sf"/>
</dbReference>
<sequence length="183" mass="21169">MNCPANKIPKKHVSYLLNAYSSHMKAYHLNFTQRLPISLAQAWDFFSSPMNLAKITPEEMAFTVTSRLQPDQKMYPGMIITYKVSPVAGIKLNWMTEITQVEEHQYFIDEQRFGPYKFWHHQHHFKEIPGGVEMNDILTYGLPMGVFGNIANSIFVAAKLQQIFNFRKQKVIDLFGDYTNTGT</sequence>
<protein>
    <submittedName>
        <fullName evidence="1">Ligand-binding SRPBCC domain-containing protein</fullName>
    </submittedName>
</protein>
<proteinExistence type="predicted"/>
<evidence type="ECO:0000313" key="2">
    <source>
        <dbReference type="Proteomes" id="UP000320300"/>
    </source>
</evidence>
<evidence type="ECO:0000313" key="1">
    <source>
        <dbReference type="EMBL" id="SMO67439.1"/>
    </source>
</evidence>
<dbReference type="SUPFAM" id="SSF55961">
    <property type="entry name" value="Bet v1-like"/>
    <property type="match status" value="1"/>
</dbReference>
<dbReference type="Proteomes" id="UP000320300">
    <property type="component" value="Unassembled WGS sequence"/>
</dbReference>
<dbReference type="AlphaFoldDB" id="A0A521D6W4"/>
<reference evidence="1 2" key="1">
    <citation type="submission" date="2017-05" db="EMBL/GenBank/DDBJ databases">
        <authorList>
            <person name="Varghese N."/>
            <person name="Submissions S."/>
        </authorList>
    </citation>
    <scope>NUCLEOTIDE SEQUENCE [LARGE SCALE GENOMIC DNA]</scope>
    <source>
        <strain evidence="1 2">DSM 19036</strain>
    </source>
</reference>
<dbReference type="Gene3D" id="3.30.530.20">
    <property type="match status" value="1"/>
</dbReference>
<dbReference type="EMBL" id="FXTN01000005">
    <property type="protein sequence ID" value="SMO67439.1"/>
    <property type="molecule type" value="Genomic_DNA"/>
</dbReference>
<keyword evidence="2" id="KW-1185">Reference proteome</keyword>
<accession>A0A521D6W4</accession>
<name>A0A521D6W4_9SPHI</name>
<organism evidence="1 2">
    <name type="scientific">Pedobacter westerhofensis</name>
    <dbReference type="NCBI Taxonomy" id="425512"/>
    <lineage>
        <taxon>Bacteria</taxon>
        <taxon>Pseudomonadati</taxon>
        <taxon>Bacteroidota</taxon>
        <taxon>Sphingobacteriia</taxon>
        <taxon>Sphingobacteriales</taxon>
        <taxon>Sphingobacteriaceae</taxon>
        <taxon>Pedobacter</taxon>
    </lineage>
</organism>
<dbReference type="CDD" id="cd07820">
    <property type="entry name" value="SRPBCC_3"/>
    <property type="match status" value="1"/>
</dbReference>